<dbReference type="PANTHER" id="PTHR33508:SF2">
    <property type="entry name" value="UPF0056 INNER MEMBRANE PROTEIN MARC"/>
    <property type="match status" value="1"/>
</dbReference>
<reference evidence="9 10" key="1">
    <citation type="submission" date="2019-04" db="EMBL/GenBank/DDBJ databases">
        <title>Microbes associate with the intestines of laboratory mice.</title>
        <authorList>
            <person name="Navarre W."/>
            <person name="Wong E."/>
            <person name="Huang K.C."/>
            <person name="Tropini C."/>
            <person name="Ng K."/>
            <person name="Yu B."/>
        </authorList>
    </citation>
    <scope>NUCLEOTIDE SEQUENCE [LARGE SCALE GENOMIC DNA]</scope>
    <source>
        <strain evidence="9 10">NM83_B4-11</strain>
    </source>
</reference>
<name>A0ABY2QK21_9SPHN</name>
<keyword evidence="7 8" id="KW-0472">Membrane</keyword>
<evidence type="ECO:0000256" key="5">
    <source>
        <dbReference type="ARBA" id="ARBA00022692"/>
    </source>
</evidence>
<proteinExistence type="inferred from homology"/>
<evidence type="ECO:0000256" key="7">
    <source>
        <dbReference type="ARBA" id="ARBA00023136"/>
    </source>
</evidence>
<dbReference type="RefSeq" id="WP_052742400.1">
    <property type="nucleotide sequence ID" value="NZ_SSTI01000003.1"/>
</dbReference>
<evidence type="ECO:0000313" key="9">
    <source>
        <dbReference type="EMBL" id="THG41086.1"/>
    </source>
</evidence>
<feature type="transmembrane region" description="Helical" evidence="8">
    <location>
        <begin position="136"/>
        <end position="156"/>
    </location>
</feature>
<comment type="subcellular location">
    <subcellularLocation>
        <location evidence="1">Cell inner membrane</location>
        <topology evidence="1">Multi-pass membrane protein</topology>
    </subcellularLocation>
    <subcellularLocation>
        <location evidence="8">Cell membrane</location>
        <topology evidence="8">Multi-pass membrane protein</topology>
    </subcellularLocation>
</comment>
<dbReference type="EMBL" id="SSTI01000003">
    <property type="protein sequence ID" value="THG41086.1"/>
    <property type="molecule type" value="Genomic_DNA"/>
</dbReference>
<evidence type="ECO:0000256" key="1">
    <source>
        <dbReference type="ARBA" id="ARBA00004429"/>
    </source>
</evidence>
<evidence type="ECO:0000256" key="6">
    <source>
        <dbReference type="ARBA" id="ARBA00022989"/>
    </source>
</evidence>
<protein>
    <recommendedName>
        <fullName evidence="8">UPF0056 membrane protein</fullName>
    </recommendedName>
</protein>
<keyword evidence="10" id="KW-1185">Reference proteome</keyword>
<sequence>MEFPAATLFGLLFMTMGPIRAVAIFATVGTDDKAPGVRRLATRAALLTALAFVLAVYGGTGTLASWEVSLPVLIGSAGVVLLALSLQSLLVPAAQSPTLLDPQKLRPTTLVFPGLFPPIAVTIPIIFAAAVPNTGAQLEIIAIGLGIILLNWLLMLRSKWLMRKMGSSPLEIMGAVFGVLQVALAMQFIVNAVKML</sequence>
<evidence type="ECO:0000256" key="4">
    <source>
        <dbReference type="ARBA" id="ARBA00022519"/>
    </source>
</evidence>
<organism evidence="9 10">
    <name type="scientific">Sphingomonas olei</name>
    <dbReference type="NCBI Taxonomy" id="1886787"/>
    <lineage>
        <taxon>Bacteria</taxon>
        <taxon>Pseudomonadati</taxon>
        <taxon>Pseudomonadota</taxon>
        <taxon>Alphaproteobacteria</taxon>
        <taxon>Sphingomonadales</taxon>
        <taxon>Sphingomonadaceae</taxon>
        <taxon>Sphingomonas</taxon>
    </lineage>
</organism>
<dbReference type="Proteomes" id="UP000308038">
    <property type="component" value="Unassembled WGS sequence"/>
</dbReference>
<feature type="transmembrane region" description="Helical" evidence="8">
    <location>
        <begin position="110"/>
        <end position="130"/>
    </location>
</feature>
<dbReference type="InterPro" id="IPR002771">
    <property type="entry name" value="Multi_antbiot-R_MarC"/>
</dbReference>
<keyword evidence="4" id="KW-0997">Cell inner membrane</keyword>
<keyword evidence="5 8" id="KW-0812">Transmembrane</keyword>
<evidence type="ECO:0000256" key="8">
    <source>
        <dbReference type="RuleBase" id="RU362048"/>
    </source>
</evidence>
<feature type="transmembrane region" description="Helical" evidence="8">
    <location>
        <begin position="6"/>
        <end position="28"/>
    </location>
</feature>
<keyword evidence="3" id="KW-1003">Cell membrane</keyword>
<comment type="similarity">
    <text evidence="2 8">Belongs to the UPF0056 (MarC) family.</text>
</comment>
<evidence type="ECO:0000256" key="3">
    <source>
        <dbReference type="ARBA" id="ARBA00022475"/>
    </source>
</evidence>
<dbReference type="PANTHER" id="PTHR33508">
    <property type="entry name" value="UPF0056 MEMBRANE PROTEIN YHCE"/>
    <property type="match status" value="1"/>
</dbReference>
<feature type="transmembrane region" description="Helical" evidence="8">
    <location>
        <begin position="40"/>
        <end position="58"/>
    </location>
</feature>
<feature type="transmembrane region" description="Helical" evidence="8">
    <location>
        <begin position="70"/>
        <end position="90"/>
    </location>
</feature>
<evidence type="ECO:0000313" key="10">
    <source>
        <dbReference type="Proteomes" id="UP000308038"/>
    </source>
</evidence>
<feature type="transmembrane region" description="Helical" evidence="8">
    <location>
        <begin position="168"/>
        <end position="190"/>
    </location>
</feature>
<dbReference type="Pfam" id="PF01914">
    <property type="entry name" value="MarC"/>
    <property type="match status" value="1"/>
</dbReference>
<comment type="caution">
    <text evidence="9">The sequence shown here is derived from an EMBL/GenBank/DDBJ whole genome shotgun (WGS) entry which is preliminary data.</text>
</comment>
<evidence type="ECO:0000256" key="2">
    <source>
        <dbReference type="ARBA" id="ARBA00009784"/>
    </source>
</evidence>
<gene>
    <name evidence="9" type="ORF">E5988_05800</name>
</gene>
<accession>A0ABY2QK21</accession>
<keyword evidence="6 8" id="KW-1133">Transmembrane helix</keyword>